<evidence type="ECO:0000259" key="6">
    <source>
        <dbReference type="Pfam" id="PF08543"/>
    </source>
</evidence>
<dbReference type="NCBIfam" id="TIGR00687">
    <property type="entry name" value="pyridox_kin"/>
    <property type="match status" value="1"/>
</dbReference>
<dbReference type="InterPro" id="IPR029056">
    <property type="entry name" value="Ribokinase-like"/>
</dbReference>
<dbReference type="EMBL" id="CP010427">
    <property type="protein sequence ID" value="AJC49528.1"/>
    <property type="molecule type" value="Genomic_DNA"/>
</dbReference>
<dbReference type="AlphaFoldDB" id="A0A0A8E6A2"/>
<dbReference type="KEGG" id="fgu:SD28_02055"/>
<dbReference type="Pfam" id="PF08543">
    <property type="entry name" value="Phos_pyr_kin"/>
    <property type="match status" value="1"/>
</dbReference>
<evidence type="ECO:0000256" key="4">
    <source>
        <dbReference type="ARBA" id="ARBA00022777"/>
    </source>
</evidence>
<dbReference type="GO" id="GO:0008478">
    <property type="term" value="F:pyridoxal kinase activity"/>
    <property type="evidence" value="ECO:0007669"/>
    <property type="project" value="UniProtKB-EC"/>
</dbReference>
<proteinExistence type="predicted"/>
<dbReference type="GO" id="GO:0005524">
    <property type="term" value="F:ATP binding"/>
    <property type="evidence" value="ECO:0007669"/>
    <property type="project" value="UniProtKB-KW"/>
</dbReference>
<dbReference type="PANTHER" id="PTHR10534:SF2">
    <property type="entry name" value="PYRIDOXAL KINASE"/>
    <property type="match status" value="1"/>
</dbReference>
<dbReference type="Gene3D" id="3.40.1190.20">
    <property type="match status" value="1"/>
</dbReference>
<gene>
    <name evidence="7" type="ORF">SD28_02055</name>
</gene>
<protein>
    <recommendedName>
        <fullName evidence="1">pyridoxal kinase</fullName>
        <ecNumber evidence="1">2.7.1.35</ecNumber>
    </recommendedName>
</protein>
<dbReference type="OrthoDB" id="9800808at2"/>
<reference evidence="7 8" key="1">
    <citation type="submission" date="2014-12" db="EMBL/GenBank/DDBJ databases">
        <title>Complete genome sequence of Francisella guanzhouensis strain 08HL01032 isolated from air-conditioning system in China.</title>
        <authorList>
            <person name="Svensson D."/>
            <person name="Ohrman C."/>
            <person name="Backman S."/>
            <person name="Karlsson E."/>
            <person name="Nilsson E."/>
            <person name="Bystrom M."/>
            <person name="Larkeryd A."/>
            <person name="Stenberg P."/>
            <person name="Scholtz H.C."/>
            <person name="Forsman M."/>
            <person name="Sjodin A."/>
        </authorList>
    </citation>
    <scope>NUCLEOTIDE SEQUENCE [LARGE SCALE GENOMIC DNA]</scope>
    <source>
        <strain evidence="7 8">08HL01032</strain>
    </source>
</reference>
<sequence length="284" mass="31791">MISKTPRILSIQSHVAYGYAGNKAAIFPMQKLGIEVSPIYTVQLSNHTQYQHYRGSFFSAKGVQNVIDGMIVNNFLTKHDAVLSGYIGDIKVAKVIASTVKIIKKNNQNALYCCDPVFGDIYDTNDQQGHIFATEKHPHIFLEHLLPIADIITPNLFELSVLSETKIKNFDDIIKACKNLITKTRNPNQIIIITSTTFNNSTTGIAIYHKNKFKYLESPKYKVQPSVSGSGDITAAMFLSYLLKGKNLFQALNKVTKCLDGIFKTTHELNTNELALIQAQKYIK</sequence>
<evidence type="ECO:0000313" key="7">
    <source>
        <dbReference type="EMBL" id="AJC49528.1"/>
    </source>
</evidence>
<dbReference type="Proteomes" id="UP000031104">
    <property type="component" value="Chromosome"/>
</dbReference>
<keyword evidence="4 7" id="KW-0418">Kinase</keyword>
<accession>A0A0A8E6A2</accession>
<dbReference type="PANTHER" id="PTHR10534">
    <property type="entry name" value="PYRIDOXAL KINASE"/>
    <property type="match status" value="1"/>
</dbReference>
<evidence type="ECO:0000256" key="3">
    <source>
        <dbReference type="ARBA" id="ARBA00022741"/>
    </source>
</evidence>
<dbReference type="InterPro" id="IPR004625">
    <property type="entry name" value="PyrdxlKinase"/>
</dbReference>
<organism evidence="7 8">
    <name type="scientific">Allofrancisella guangzhouensis</name>
    <dbReference type="NCBI Taxonomy" id="594679"/>
    <lineage>
        <taxon>Bacteria</taxon>
        <taxon>Pseudomonadati</taxon>
        <taxon>Pseudomonadota</taxon>
        <taxon>Gammaproteobacteria</taxon>
        <taxon>Thiotrichales</taxon>
        <taxon>Francisellaceae</taxon>
        <taxon>Allofrancisella</taxon>
    </lineage>
</organism>
<evidence type="ECO:0000313" key="8">
    <source>
        <dbReference type="Proteomes" id="UP000031104"/>
    </source>
</evidence>
<evidence type="ECO:0000256" key="2">
    <source>
        <dbReference type="ARBA" id="ARBA00022679"/>
    </source>
</evidence>
<evidence type="ECO:0000256" key="5">
    <source>
        <dbReference type="ARBA" id="ARBA00022840"/>
    </source>
</evidence>
<keyword evidence="8" id="KW-1185">Reference proteome</keyword>
<dbReference type="InterPro" id="IPR013749">
    <property type="entry name" value="PM/HMP-P_kinase-1"/>
</dbReference>
<dbReference type="GO" id="GO:0005829">
    <property type="term" value="C:cytosol"/>
    <property type="evidence" value="ECO:0007669"/>
    <property type="project" value="TreeGrafter"/>
</dbReference>
<dbReference type="GO" id="GO:0009443">
    <property type="term" value="P:pyridoxal 5'-phosphate salvage"/>
    <property type="evidence" value="ECO:0007669"/>
    <property type="project" value="InterPro"/>
</dbReference>
<name>A0A0A8E6A2_9GAMM</name>
<dbReference type="SUPFAM" id="SSF53613">
    <property type="entry name" value="Ribokinase-like"/>
    <property type="match status" value="1"/>
</dbReference>
<keyword evidence="5" id="KW-0067">ATP-binding</keyword>
<keyword evidence="2" id="KW-0808">Transferase</keyword>
<dbReference type="HOGENOM" id="CLU_046496_3_1_6"/>
<keyword evidence="3" id="KW-0547">Nucleotide-binding</keyword>
<dbReference type="STRING" id="594679.SD28_02055"/>
<feature type="domain" description="Pyridoxamine kinase/Phosphomethylpyrimidine kinase" evidence="6">
    <location>
        <begin position="80"/>
        <end position="270"/>
    </location>
</feature>
<evidence type="ECO:0000256" key="1">
    <source>
        <dbReference type="ARBA" id="ARBA00012104"/>
    </source>
</evidence>
<dbReference type="CDD" id="cd01173">
    <property type="entry name" value="pyridoxal_pyridoxamine_kinase"/>
    <property type="match status" value="1"/>
</dbReference>
<dbReference type="EC" id="2.7.1.35" evidence="1"/>